<protein>
    <submittedName>
        <fullName evidence="1">Uncharacterized protein</fullName>
    </submittedName>
</protein>
<name>A0A0A9AWH1_ARUDO</name>
<dbReference type="EMBL" id="GBRH01243687">
    <property type="protein sequence ID" value="JAD54208.1"/>
    <property type="molecule type" value="Transcribed_RNA"/>
</dbReference>
<evidence type="ECO:0000313" key="1">
    <source>
        <dbReference type="EMBL" id="JAD54208.1"/>
    </source>
</evidence>
<sequence length="20" mass="2563">MLSYRNMQLLVHFFVFHHRS</sequence>
<proteinExistence type="predicted"/>
<dbReference type="AlphaFoldDB" id="A0A0A9AWH1"/>
<organism evidence="1">
    <name type="scientific">Arundo donax</name>
    <name type="common">Giant reed</name>
    <name type="synonym">Donax arundinaceus</name>
    <dbReference type="NCBI Taxonomy" id="35708"/>
    <lineage>
        <taxon>Eukaryota</taxon>
        <taxon>Viridiplantae</taxon>
        <taxon>Streptophyta</taxon>
        <taxon>Embryophyta</taxon>
        <taxon>Tracheophyta</taxon>
        <taxon>Spermatophyta</taxon>
        <taxon>Magnoliopsida</taxon>
        <taxon>Liliopsida</taxon>
        <taxon>Poales</taxon>
        <taxon>Poaceae</taxon>
        <taxon>PACMAD clade</taxon>
        <taxon>Arundinoideae</taxon>
        <taxon>Arundineae</taxon>
        <taxon>Arundo</taxon>
    </lineage>
</organism>
<reference evidence="1" key="1">
    <citation type="submission" date="2014-09" db="EMBL/GenBank/DDBJ databases">
        <authorList>
            <person name="Magalhaes I.L.F."/>
            <person name="Oliveira U."/>
            <person name="Santos F.R."/>
            <person name="Vidigal T.H.D.A."/>
            <person name="Brescovit A.D."/>
            <person name="Santos A.J."/>
        </authorList>
    </citation>
    <scope>NUCLEOTIDE SEQUENCE</scope>
    <source>
        <tissue evidence="1">Shoot tissue taken approximately 20 cm above the soil surface</tissue>
    </source>
</reference>
<accession>A0A0A9AWH1</accession>
<reference evidence="1" key="2">
    <citation type="journal article" date="2015" name="Data Brief">
        <title>Shoot transcriptome of the giant reed, Arundo donax.</title>
        <authorList>
            <person name="Barrero R.A."/>
            <person name="Guerrero F.D."/>
            <person name="Moolhuijzen P."/>
            <person name="Goolsby J.A."/>
            <person name="Tidwell J."/>
            <person name="Bellgard S.E."/>
            <person name="Bellgard M.I."/>
        </authorList>
    </citation>
    <scope>NUCLEOTIDE SEQUENCE</scope>
    <source>
        <tissue evidence="1">Shoot tissue taken approximately 20 cm above the soil surface</tissue>
    </source>
</reference>